<evidence type="ECO:0000256" key="1">
    <source>
        <dbReference type="SAM" id="Phobius"/>
    </source>
</evidence>
<evidence type="ECO:0000313" key="3">
    <source>
        <dbReference type="Proteomes" id="UP001499841"/>
    </source>
</evidence>
<dbReference type="RefSeq" id="WP_345041889.1">
    <property type="nucleotide sequence ID" value="NZ_BAABBA010000012.1"/>
</dbReference>
<evidence type="ECO:0000313" key="2">
    <source>
        <dbReference type="EMBL" id="GAA4288241.1"/>
    </source>
</evidence>
<sequence>MTATIERVPARAPSGGAGADPWAGTAGLLRLYLRLDRVRVAVWTLAVGVPVAGSVASLEATYPTAESLQARAALLSNPSAVMMTGPAFALDDYTFGAMVANELSLYLLVTLAIMSVLLVVRHTRAEEESGRLEVLRALPVGRFAPATAALATVALANLVVGAAITAALVGTGMEAPSSLALGVAAALTGLVFGAVAAVTAQLTEHSRAASGTALGALAVAFLVRGVGDVVDPQGSWLSWLSPLAWAQQTRLYVDLRWWPLALSAAATVVLLVLAVVLAQRRDLGAGLRAPRPGPATASAALLSPAGLARRLLSGSFLGWTLGMFFFAVAFGALADSLEGMVDDIPDLGQWMTVDLADLTTSFAAVMLSFLALAPVAWAVAGVLRLRAEEEAGRVEAMTVTGSSRPGLLGGWLAVVAAASVAMLVVIGLGVGLGTAAATGEVAWIGRLTVASLVYVPATLLVAAVAVALYGLVPRVAGLSWVLVVWVALALFLGSLLDLPGWAMDLSPLTHTPLVPSEDLRAAPLLVMLATAAALVAAGFAGLRRRDVVPG</sequence>
<gene>
    <name evidence="2" type="ORF">GCM10022262_26010</name>
</gene>
<comment type="caution">
    <text evidence="2">The sequence shown here is derived from an EMBL/GenBank/DDBJ whole genome shotgun (WGS) entry which is preliminary data.</text>
</comment>
<keyword evidence="1" id="KW-0812">Transmembrane</keyword>
<keyword evidence="3" id="KW-1185">Reference proteome</keyword>
<feature type="transmembrane region" description="Helical" evidence="1">
    <location>
        <begin position="175"/>
        <end position="196"/>
    </location>
</feature>
<feature type="transmembrane region" description="Helical" evidence="1">
    <location>
        <begin position="208"/>
        <end position="227"/>
    </location>
</feature>
<keyword evidence="1" id="KW-1133">Transmembrane helix</keyword>
<feature type="transmembrane region" description="Helical" evidence="1">
    <location>
        <begin position="406"/>
        <end position="432"/>
    </location>
</feature>
<keyword evidence="1" id="KW-0472">Membrane</keyword>
<feature type="transmembrane region" description="Helical" evidence="1">
    <location>
        <begin position="103"/>
        <end position="122"/>
    </location>
</feature>
<feature type="transmembrane region" description="Helical" evidence="1">
    <location>
        <begin position="316"/>
        <end position="334"/>
    </location>
</feature>
<organism evidence="2 3">
    <name type="scientific">Georgenia daeguensis</name>
    <dbReference type="NCBI Taxonomy" id="908355"/>
    <lineage>
        <taxon>Bacteria</taxon>
        <taxon>Bacillati</taxon>
        <taxon>Actinomycetota</taxon>
        <taxon>Actinomycetes</taxon>
        <taxon>Micrococcales</taxon>
        <taxon>Bogoriellaceae</taxon>
        <taxon>Georgenia</taxon>
    </lineage>
</organism>
<name>A0ABP8EWF5_9MICO</name>
<dbReference type="EMBL" id="BAABBA010000012">
    <property type="protein sequence ID" value="GAA4288241.1"/>
    <property type="molecule type" value="Genomic_DNA"/>
</dbReference>
<feature type="transmembrane region" description="Helical" evidence="1">
    <location>
        <begin position="257"/>
        <end position="278"/>
    </location>
</feature>
<feature type="transmembrane region" description="Helical" evidence="1">
    <location>
        <begin position="521"/>
        <end position="542"/>
    </location>
</feature>
<protein>
    <submittedName>
        <fullName evidence="2">Exporter of polyketide antibiotics</fullName>
    </submittedName>
</protein>
<feature type="transmembrane region" description="Helical" evidence="1">
    <location>
        <begin position="361"/>
        <end position="385"/>
    </location>
</feature>
<feature type="transmembrane region" description="Helical" evidence="1">
    <location>
        <begin position="452"/>
        <end position="472"/>
    </location>
</feature>
<proteinExistence type="predicted"/>
<reference evidence="3" key="1">
    <citation type="journal article" date="2019" name="Int. J. Syst. Evol. Microbiol.">
        <title>The Global Catalogue of Microorganisms (GCM) 10K type strain sequencing project: providing services to taxonomists for standard genome sequencing and annotation.</title>
        <authorList>
            <consortium name="The Broad Institute Genomics Platform"/>
            <consortium name="The Broad Institute Genome Sequencing Center for Infectious Disease"/>
            <person name="Wu L."/>
            <person name="Ma J."/>
        </authorList>
    </citation>
    <scope>NUCLEOTIDE SEQUENCE [LARGE SCALE GENOMIC DNA]</scope>
    <source>
        <strain evidence="3">JCM 17459</strain>
    </source>
</reference>
<dbReference type="Proteomes" id="UP001499841">
    <property type="component" value="Unassembled WGS sequence"/>
</dbReference>
<feature type="transmembrane region" description="Helical" evidence="1">
    <location>
        <begin position="40"/>
        <end position="58"/>
    </location>
</feature>
<accession>A0ABP8EWF5</accession>
<feature type="transmembrane region" description="Helical" evidence="1">
    <location>
        <begin position="143"/>
        <end position="169"/>
    </location>
</feature>
<feature type="transmembrane region" description="Helical" evidence="1">
    <location>
        <begin position="479"/>
        <end position="501"/>
    </location>
</feature>